<dbReference type="EMBL" id="JBHSSK010000038">
    <property type="protein sequence ID" value="MFC6208211.1"/>
    <property type="molecule type" value="Genomic_DNA"/>
</dbReference>
<gene>
    <name evidence="1" type="ORF">ACFP1G_12150</name>
</gene>
<dbReference type="Proteomes" id="UP001596254">
    <property type="component" value="Unassembled WGS sequence"/>
</dbReference>
<accession>A0ABW1SW17</accession>
<sequence>MKRSTIRTVEDLLRDYPEIDKYIEDREKELRYPMTQDDENIGGGRSQSLRNERALTMLITIDEDRRLNTLKRQREVIDDCLDGVGEDTQVIIGELYFRKRPQYTVDGLVVNHLVHCSRRSAYRLKKEFISKCAKRFGLYDLD</sequence>
<evidence type="ECO:0000313" key="1">
    <source>
        <dbReference type="EMBL" id="MFC6208211.1"/>
    </source>
</evidence>
<organism evidence="1 2">
    <name type="scientific">Levilactobacillus tongjiangensis</name>
    <dbReference type="NCBI Taxonomy" id="2486023"/>
    <lineage>
        <taxon>Bacteria</taxon>
        <taxon>Bacillati</taxon>
        <taxon>Bacillota</taxon>
        <taxon>Bacilli</taxon>
        <taxon>Lactobacillales</taxon>
        <taxon>Lactobacillaceae</taxon>
        <taxon>Levilactobacillus</taxon>
    </lineage>
</organism>
<name>A0ABW1SW17_9LACO</name>
<proteinExistence type="predicted"/>
<protein>
    <submittedName>
        <fullName evidence="1">Transcriptional regulator</fullName>
    </submittedName>
</protein>
<dbReference type="InterPro" id="IPR006523">
    <property type="entry name" value="RinA"/>
</dbReference>
<reference evidence="2" key="1">
    <citation type="journal article" date="2019" name="Int. J. Syst. Evol. Microbiol.">
        <title>The Global Catalogue of Microorganisms (GCM) 10K type strain sequencing project: providing services to taxonomists for standard genome sequencing and annotation.</title>
        <authorList>
            <consortium name="The Broad Institute Genomics Platform"/>
            <consortium name="The Broad Institute Genome Sequencing Center for Infectious Disease"/>
            <person name="Wu L."/>
            <person name="Ma J."/>
        </authorList>
    </citation>
    <scope>NUCLEOTIDE SEQUENCE [LARGE SCALE GENOMIC DNA]</scope>
    <source>
        <strain evidence="2">CCM 8905</strain>
    </source>
</reference>
<comment type="caution">
    <text evidence="1">The sequence shown here is derived from an EMBL/GenBank/DDBJ whole genome shotgun (WGS) entry which is preliminary data.</text>
</comment>
<dbReference type="RefSeq" id="WP_125694888.1">
    <property type="nucleotide sequence ID" value="NZ_JBHSSK010000038.1"/>
</dbReference>
<keyword evidence="2" id="KW-1185">Reference proteome</keyword>
<dbReference type="NCBIfam" id="TIGR01636">
    <property type="entry name" value="phage_rinA"/>
    <property type="match status" value="1"/>
</dbReference>
<evidence type="ECO:0000313" key="2">
    <source>
        <dbReference type="Proteomes" id="UP001596254"/>
    </source>
</evidence>